<accession>A0A183UCL3</accession>
<organism evidence="2 3">
    <name type="scientific">Toxocara canis</name>
    <name type="common">Canine roundworm</name>
    <dbReference type="NCBI Taxonomy" id="6265"/>
    <lineage>
        <taxon>Eukaryota</taxon>
        <taxon>Metazoa</taxon>
        <taxon>Ecdysozoa</taxon>
        <taxon>Nematoda</taxon>
        <taxon>Chromadorea</taxon>
        <taxon>Rhabditida</taxon>
        <taxon>Spirurina</taxon>
        <taxon>Ascaridomorpha</taxon>
        <taxon>Ascaridoidea</taxon>
        <taxon>Toxocaridae</taxon>
        <taxon>Toxocara</taxon>
    </lineage>
</organism>
<proteinExistence type="predicted"/>
<reference evidence="3" key="1">
    <citation type="submission" date="2016-06" db="UniProtKB">
        <authorList>
            <consortium name="WormBaseParasite"/>
        </authorList>
    </citation>
    <scope>IDENTIFICATION</scope>
</reference>
<evidence type="ECO:0000313" key="2">
    <source>
        <dbReference type="Proteomes" id="UP000050794"/>
    </source>
</evidence>
<dbReference type="WBParaSite" id="TCNE_0000623301-mRNA-1">
    <property type="protein sequence ID" value="TCNE_0000623301-mRNA-1"/>
    <property type="gene ID" value="TCNE_0000623301"/>
</dbReference>
<evidence type="ECO:0000313" key="3">
    <source>
        <dbReference type="WBParaSite" id="TCNE_0000623301-mRNA-1"/>
    </source>
</evidence>
<gene>
    <name evidence="1" type="ORF">TCNE_LOCUS6233</name>
</gene>
<dbReference type="EMBL" id="UYWY01019458">
    <property type="protein sequence ID" value="VDM37536.1"/>
    <property type="molecule type" value="Genomic_DNA"/>
</dbReference>
<dbReference type="Proteomes" id="UP000050794">
    <property type="component" value="Unassembled WGS sequence"/>
</dbReference>
<dbReference type="AlphaFoldDB" id="A0A183UCL3"/>
<name>A0A183UCL3_TOXCA</name>
<sequence>MLSLAGKVVAYAEKSKTIQTAGLLKSNILLDGVVLEEVDSYVYLDQEVNMRHDPQPGISRRRAAGLRKFYSIINVLKGTTRSNRTYLFNTAVLKAMTYGSET</sequence>
<evidence type="ECO:0000313" key="1">
    <source>
        <dbReference type="EMBL" id="VDM37536.1"/>
    </source>
</evidence>
<keyword evidence="2" id="KW-1185">Reference proteome</keyword>
<reference evidence="1 2" key="2">
    <citation type="submission" date="2018-11" db="EMBL/GenBank/DDBJ databases">
        <authorList>
            <consortium name="Pathogen Informatics"/>
        </authorList>
    </citation>
    <scope>NUCLEOTIDE SEQUENCE [LARGE SCALE GENOMIC DNA]</scope>
</reference>
<protein>
    <submittedName>
        <fullName evidence="3">Transposase</fullName>
    </submittedName>
</protein>